<dbReference type="AlphaFoldDB" id="A0A3Q9GFV9"/>
<name>A0A3Q9GFV9_9ACTO</name>
<dbReference type="EMBL" id="CP033905">
    <property type="protein sequence ID" value="AZR06810.1"/>
    <property type="molecule type" value="Genomic_DNA"/>
</dbReference>
<gene>
    <name evidence="1" type="ORF">EBQ10_05550</name>
</gene>
<sequence length="90" mass="10082">MIIGAYAAMPLSRPQQEFLAGLGSSCGGHLWDDFAPIFVYTNIGAKSSHRYSNLDKRLVTILLAWLPWWYKFHLGLLLTEARPKASIAMS</sequence>
<proteinExistence type="predicted"/>
<organism evidence="1 2">
    <name type="scientific">Trueperella pyogenes</name>
    <dbReference type="NCBI Taxonomy" id="1661"/>
    <lineage>
        <taxon>Bacteria</taxon>
        <taxon>Bacillati</taxon>
        <taxon>Actinomycetota</taxon>
        <taxon>Actinomycetes</taxon>
        <taxon>Actinomycetales</taxon>
        <taxon>Actinomycetaceae</taxon>
        <taxon>Trueperella</taxon>
    </lineage>
</organism>
<evidence type="ECO:0000313" key="1">
    <source>
        <dbReference type="EMBL" id="AZR06810.1"/>
    </source>
</evidence>
<dbReference type="Proteomes" id="UP000275951">
    <property type="component" value="Chromosome"/>
</dbReference>
<accession>A0A3Q9GFV9</accession>
<reference evidence="1 2" key="1">
    <citation type="submission" date="2018-11" db="EMBL/GenBank/DDBJ databases">
        <title>Multidrug-resistant genes are associated with an 42-kb island TGI1 carrying a complex class 1 integron in a Trueperella pyogenes.</title>
        <authorList>
            <person name="Dong W."/>
        </authorList>
    </citation>
    <scope>NUCLEOTIDE SEQUENCE [LARGE SCALE GENOMIC DNA]</scope>
    <source>
        <strain evidence="1 2">TP4</strain>
    </source>
</reference>
<protein>
    <submittedName>
        <fullName evidence="1">Uncharacterized protein</fullName>
    </submittedName>
</protein>
<evidence type="ECO:0000313" key="2">
    <source>
        <dbReference type="Proteomes" id="UP000275951"/>
    </source>
</evidence>